<feature type="compositionally biased region" description="Acidic residues" evidence="1">
    <location>
        <begin position="341"/>
        <end position="360"/>
    </location>
</feature>
<dbReference type="EMBL" id="KV460210">
    <property type="protein sequence ID" value="OBU00155.1"/>
    <property type="molecule type" value="Genomic_DNA"/>
</dbReference>
<evidence type="ECO:0000313" key="3">
    <source>
        <dbReference type="Proteomes" id="UP000091956"/>
    </source>
</evidence>
<dbReference type="GeneID" id="28835303"/>
<accession>A0A1B8GWE1</accession>
<feature type="compositionally biased region" description="Polar residues" evidence="1">
    <location>
        <begin position="88"/>
        <end position="100"/>
    </location>
</feature>
<sequence length="389" mass="42771">MMLTSSGPAPHAAGTMPTHLDLTLLEDVSLQMASSNLSRRHSKGSNASRIGGSMRISKANSTNNSPRNSTTLNRRRTVMGDSYRRQPSAVNQGMSASGEPSQAYLTPLQAVSQTRPLSWHPSAYSTYDVPFQPVYNTGMTDYSMSYSNSQDLPNTPALQSNYGSPSATFSPESQPWTNYDQEYPLYDTSSIMQPSFTNPMADYAAYAQLQLQVQQQSYNDCMNPSIYSHFDWNNFAATGFEDGTAPPTPENFLPIQHPEPPCAIETTIPYHSLDDEEDEGEILVGMGLYDAPEKAPVTDMQQWEQYQTALISKYLGSTQRAAAESTGKGLKLEETWNPPASEDEDEDQDAEGSDDDEEEQQQPGKQHGQAPAVVNGSNPAVQYEGEGWL</sequence>
<name>A0A1B8GWE1_9PEZI</name>
<keyword evidence="3" id="KW-1185">Reference proteome</keyword>
<dbReference type="STRING" id="342668.A0A1B8GWE1"/>
<dbReference type="AlphaFoldDB" id="A0A1B8GWE1"/>
<feature type="region of interest" description="Disordered" evidence="1">
    <location>
        <begin position="35"/>
        <end position="100"/>
    </location>
</feature>
<feature type="region of interest" description="Disordered" evidence="1">
    <location>
        <begin position="324"/>
        <end position="389"/>
    </location>
</feature>
<gene>
    <name evidence="2" type="ORF">VE01_01917</name>
</gene>
<dbReference type="Proteomes" id="UP000091956">
    <property type="component" value="Unassembled WGS sequence"/>
</dbReference>
<feature type="compositionally biased region" description="Low complexity" evidence="1">
    <location>
        <begin position="60"/>
        <end position="72"/>
    </location>
</feature>
<protein>
    <submittedName>
        <fullName evidence="2">Uncharacterized protein</fullName>
    </submittedName>
</protein>
<reference evidence="2 3" key="1">
    <citation type="submission" date="2016-03" db="EMBL/GenBank/DDBJ databases">
        <title>Comparative genomics of Pseudogymnoascus destructans, the fungus causing white-nose syndrome of bats.</title>
        <authorList>
            <person name="Palmer J.M."/>
            <person name="Drees K.P."/>
            <person name="Foster J.T."/>
            <person name="Lindner D.L."/>
        </authorList>
    </citation>
    <scope>NUCLEOTIDE SEQUENCE [LARGE SCALE GENOMIC DNA]</scope>
    <source>
        <strain evidence="2 3">UAMH 10579</strain>
    </source>
</reference>
<organism evidence="2 3">
    <name type="scientific">Pseudogymnoascus verrucosus</name>
    <dbReference type="NCBI Taxonomy" id="342668"/>
    <lineage>
        <taxon>Eukaryota</taxon>
        <taxon>Fungi</taxon>
        <taxon>Dikarya</taxon>
        <taxon>Ascomycota</taxon>
        <taxon>Pezizomycotina</taxon>
        <taxon>Leotiomycetes</taxon>
        <taxon>Thelebolales</taxon>
        <taxon>Thelebolaceae</taxon>
        <taxon>Pseudogymnoascus</taxon>
    </lineage>
</organism>
<proteinExistence type="predicted"/>
<feature type="region of interest" description="Disordered" evidence="1">
    <location>
        <begin position="153"/>
        <end position="174"/>
    </location>
</feature>
<evidence type="ECO:0000256" key="1">
    <source>
        <dbReference type="SAM" id="MobiDB-lite"/>
    </source>
</evidence>
<reference evidence="3" key="2">
    <citation type="journal article" date="2018" name="Nat. Commun.">
        <title>Extreme sensitivity to ultraviolet light in the fungal pathogen causing white-nose syndrome of bats.</title>
        <authorList>
            <person name="Palmer J.M."/>
            <person name="Drees K.P."/>
            <person name="Foster J.T."/>
            <person name="Lindner D.L."/>
        </authorList>
    </citation>
    <scope>NUCLEOTIDE SEQUENCE [LARGE SCALE GENOMIC DNA]</scope>
    <source>
        <strain evidence="3">UAMH 10579</strain>
    </source>
</reference>
<evidence type="ECO:0000313" key="2">
    <source>
        <dbReference type="EMBL" id="OBU00155.1"/>
    </source>
</evidence>
<dbReference type="RefSeq" id="XP_018133887.1">
    <property type="nucleotide sequence ID" value="XM_018271432.2"/>
</dbReference>
<dbReference type="OrthoDB" id="5378435at2759"/>